<gene>
    <name evidence="1" type="ORF">EAE98_005725</name>
</gene>
<protein>
    <submittedName>
        <fullName evidence="1">Uncharacterized protein</fullName>
    </submittedName>
</protein>
<evidence type="ECO:0000313" key="2">
    <source>
        <dbReference type="Proteomes" id="UP000783213"/>
    </source>
</evidence>
<evidence type="ECO:0000313" key="1">
    <source>
        <dbReference type="EMBL" id="KAF7928669.1"/>
    </source>
</evidence>
<dbReference type="EMBL" id="RCSX01000011">
    <property type="protein sequence ID" value="KAF7928669.1"/>
    <property type="molecule type" value="Genomic_DNA"/>
</dbReference>
<accession>A0ABQ7IML7</accession>
<reference evidence="1 2" key="1">
    <citation type="journal article" date="2020" name="Genome Biol. Evol.">
        <title>Comparative genomics of Sclerotiniaceae.</title>
        <authorList>
            <person name="Valero Jimenez C.A."/>
            <person name="Steentjes M."/>
            <person name="Scholten O.E."/>
            <person name="Van Kan J.A.L."/>
        </authorList>
    </citation>
    <scope>NUCLEOTIDE SEQUENCE [LARGE SCALE GENOMIC DNA]</scope>
    <source>
        <strain evidence="1 2">B1</strain>
    </source>
</reference>
<comment type="caution">
    <text evidence="1">The sequence shown here is derived from an EMBL/GenBank/DDBJ whole genome shotgun (WGS) entry which is preliminary data.</text>
</comment>
<proteinExistence type="predicted"/>
<dbReference type="RefSeq" id="XP_038810448.1">
    <property type="nucleotide sequence ID" value="XM_038953347.1"/>
</dbReference>
<sequence length="72" mass="7888">MEQASRYFPKTIATAATFWPSFGQHLTIVTVRIATSSFQIPCVIQLLFNFRVDWTSSALPAVMSAISCSGTS</sequence>
<name>A0ABQ7IML7_9HELO</name>
<dbReference type="GeneID" id="62232499"/>
<keyword evidence="2" id="KW-1185">Reference proteome</keyword>
<organism evidence="1 2">
    <name type="scientific">Botrytis deweyae</name>
    <dbReference type="NCBI Taxonomy" id="2478750"/>
    <lineage>
        <taxon>Eukaryota</taxon>
        <taxon>Fungi</taxon>
        <taxon>Dikarya</taxon>
        <taxon>Ascomycota</taxon>
        <taxon>Pezizomycotina</taxon>
        <taxon>Leotiomycetes</taxon>
        <taxon>Helotiales</taxon>
        <taxon>Sclerotiniaceae</taxon>
        <taxon>Botrytis</taxon>
    </lineage>
</organism>
<dbReference type="Proteomes" id="UP000783213">
    <property type="component" value="Unassembled WGS sequence"/>
</dbReference>